<evidence type="ECO:0000259" key="12">
    <source>
        <dbReference type="Pfam" id="PF22599"/>
    </source>
</evidence>
<dbReference type="Proteomes" id="UP000709466">
    <property type="component" value="Unassembled WGS sequence"/>
</dbReference>
<proteinExistence type="inferred from homology"/>
<feature type="domain" description="SecDF P1 head subdomain" evidence="12">
    <location>
        <begin position="265"/>
        <end position="370"/>
    </location>
</feature>
<comment type="caution">
    <text evidence="9">Lacks conserved residue(s) required for the propagation of feature annotation.</text>
</comment>
<comment type="function">
    <text evidence="9">Part of the Sec protein translocase complex. Interacts with the SecYEG preprotein conducting channel. SecDF uses the proton motive force (PMF) to complete protein translocation after the ATP-dependent function of SecA.</text>
</comment>
<dbReference type="PANTHER" id="PTHR30081:SF1">
    <property type="entry name" value="PROTEIN TRANSLOCASE SUBUNIT SECD"/>
    <property type="match status" value="1"/>
</dbReference>
<name>A0ABX0VX04_9RHOB</name>
<evidence type="ECO:0000259" key="10">
    <source>
        <dbReference type="Pfam" id="PF02355"/>
    </source>
</evidence>
<dbReference type="InterPro" id="IPR022813">
    <property type="entry name" value="SecD/SecF_arch_bac"/>
</dbReference>
<evidence type="ECO:0000256" key="7">
    <source>
        <dbReference type="ARBA" id="ARBA00023010"/>
    </source>
</evidence>
<dbReference type="RefSeq" id="WP_167637999.1">
    <property type="nucleotide sequence ID" value="NZ_JAATOP010000005.1"/>
</dbReference>
<keyword evidence="8 9" id="KW-0472">Membrane</keyword>
<evidence type="ECO:0000256" key="5">
    <source>
        <dbReference type="ARBA" id="ARBA00022927"/>
    </source>
</evidence>
<comment type="subcellular location">
    <subcellularLocation>
        <location evidence="1 9">Cell membrane</location>
        <topology evidence="1 9">Multi-pass membrane protein</topology>
    </subcellularLocation>
</comment>
<accession>A0ABX0VX04</accession>
<dbReference type="InterPro" id="IPR055344">
    <property type="entry name" value="SecD_SecF_C_bact"/>
</dbReference>
<dbReference type="InterPro" id="IPR054384">
    <property type="entry name" value="SecDF_P1_head"/>
</dbReference>
<keyword evidence="7 9" id="KW-0811">Translocation</keyword>
<evidence type="ECO:0000256" key="4">
    <source>
        <dbReference type="ARBA" id="ARBA00022692"/>
    </source>
</evidence>
<dbReference type="PANTHER" id="PTHR30081">
    <property type="entry name" value="PROTEIN-EXPORT MEMBRANE PROTEIN SEC"/>
    <property type="match status" value="1"/>
</dbReference>
<dbReference type="InterPro" id="IPR048631">
    <property type="entry name" value="SecD_1st"/>
</dbReference>
<comment type="similarity">
    <text evidence="9">Belongs to the SecD/SecF family. SecD subfamily.</text>
</comment>
<dbReference type="Gene3D" id="3.30.1360.200">
    <property type="match status" value="1"/>
</dbReference>
<keyword evidence="2 9" id="KW-0813">Transport</keyword>
<evidence type="ECO:0000259" key="11">
    <source>
        <dbReference type="Pfam" id="PF21760"/>
    </source>
</evidence>
<evidence type="ECO:0000313" key="14">
    <source>
        <dbReference type="Proteomes" id="UP000709466"/>
    </source>
</evidence>
<evidence type="ECO:0000256" key="3">
    <source>
        <dbReference type="ARBA" id="ARBA00022475"/>
    </source>
</evidence>
<evidence type="ECO:0000256" key="8">
    <source>
        <dbReference type="ARBA" id="ARBA00023136"/>
    </source>
</evidence>
<protein>
    <recommendedName>
        <fullName evidence="9">Protein translocase subunit SecD</fullName>
    </recommendedName>
</protein>
<dbReference type="HAMAP" id="MF_01463_B">
    <property type="entry name" value="SecD_B"/>
    <property type="match status" value="1"/>
</dbReference>
<comment type="subunit">
    <text evidence="9">Forms a complex with SecF. Part of the essential Sec protein translocation apparatus which comprises SecA, SecYEG and auxiliary proteins SecDF-YajC and YidC.</text>
</comment>
<keyword evidence="3 9" id="KW-1003">Cell membrane</keyword>
<dbReference type="Gene3D" id="1.20.1640.10">
    <property type="entry name" value="Multidrug efflux transporter AcrB transmembrane domain"/>
    <property type="match status" value="1"/>
</dbReference>
<evidence type="ECO:0000256" key="9">
    <source>
        <dbReference type="HAMAP-Rule" id="MF_01463"/>
    </source>
</evidence>
<keyword evidence="5 9" id="KW-0653">Protein transport</keyword>
<feature type="domain" description="Protein translocase subunit SecDF P1" evidence="11">
    <location>
        <begin position="185"/>
        <end position="242"/>
    </location>
</feature>
<evidence type="ECO:0000256" key="1">
    <source>
        <dbReference type="ARBA" id="ARBA00004651"/>
    </source>
</evidence>
<dbReference type="Pfam" id="PF21760">
    <property type="entry name" value="SecD_1st"/>
    <property type="match status" value="1"/>
</dbReference>
<dbReference type="SUPFAM" id="SSF82866">
    <property type="entry name" value="Multidrug efflux transporter AcrB transmembrane domain"/>
    <property type="match status" value="1"/>
</dbReference>
<organism evidence="13 14">
    <name type="scientific">Marivivens donghaensis</name>
    <dbReference type="NCBI Taxonomy" id="1699413"/>
    <lineage>
        <taxon>Bacteria</taxon>
        <taxon>Pseudomonadati</taxon>
        <taxon>Pseudomonadota</taxon>
        <taxon>Alphaproteobacteria</taxon>
        <taxon>Rhodobacterales</taxon>
        <taxon>Paracoccaceae</taxon>
        <taxon>Marivivens group</taxon>
        <taxon>Marivivens</taxon>
    </lineage>
</organism>
<keyword evidence="6 9" id="KW-1133">Transmembrane helix</keyword>
<feature type="transmembrane region" description="Helical" evidence="9">
    <location>
        <begin position="520"/>
        <end position="543"/>
    </location>
</feature>
<evidence type="ECO:0000313" key="13">
    <source>
        <dbReference type="EMBL" id="NIY72621.1"/>
    </source>
</evidence>
<feature type="transmembrane region" description="Helical" evidence="9">
    <location>
        <begin position="394"/>
        <end position="414"/>
    </location>
</feature>
<comment type="caution">
    <text evidence="13">The sequence shown here is derived from an EMBL/GenBank/DDBJ whole genome shotgun (WGS) entry which is preliminary data.</text>
</comment>
<feature type="domain" description="Protein export membrane protein SecD/SecF C-terminal" evidence="10">
    <location>
        <begin position="376"/>
        <end position="543"/>
    </location>
</feature>
<feature type="transmembrane region" description="Helical" evidence="9">
    <location>
        <begin position="421"/>
        <end position="439"/>
    </location>
</feature>
<dbReference type="InterPro" id="IPR048634">
    <property type="entry name" value="SecD_SecF_C"/>
</dbReference>
<dbReference type="Pfam" id="PF22599">
    <property type="entry name" value="SecDF_P1_head"/>
    <property type="match status" value="1"/>
</dbReference>
<dbReference type="Pfam" id="PF02355">
    <property type="entry name" value="SecD_SecF_C"/>
    <property type="match status" value="1"/>
</dbReference>
<dbReference type="InterPro" id="IPR005791">
    <property type="entry name" value="SecD"/>
</dbReference>
<dbReference type="PRINTS" id="PR01755">
    <property type="entry name" value="SECFTRNLCASE"/>
</dbReference>
<evidence type="ECO:0000256" key="2">
    <source>
        <dbReference type="ARBA" id="ARBA00022448"/>
    </source>
</evidence>
<gene>
    <name evidence="9 13" type="primary">secD</name>
    <name evidence="13" type="ORF">HCZ30_09255</name>
</gene>
<dbReference type="EMBL" id="JAATOP010000005">
    <property type="protein sequence ID" value="NIY72621.1"/>
    <property type="molecule type" value="Genomic_DNA"/>
</dbReference>
<dbReference type="InterPro" id="IPR022645">
    <property type="entry name" value="SecD/SecF_bac"/>
</dbReference>
<feature type="transmembrane region" description="Helical" evidence="9">
    <location>
        <begin position="487"/>
        <end position="508"/>
    </location>
</feature>
<dbReference type="Gene3D" id="3.30.70.3400">
    <property type="match status" value="1"/>
</dbReference>
<evidence type="ECO:0000256" key="6">
    <source>
        <dbReference type="ARBA" id="ARBA00022989"/>
    </source>
</evidence>
<keyword evidence="14" id="KW-1185">Reference proteome</keyword>
<reference evidence="13 14" key="1">
    <citation type="submission" date="2020-03" db="EMBL/GenBank/DDBJ databases">
        <title>Bacterial isolates of synthetic phycosphere.</title>
        <authorList>
            <person name="Fu H."/>
            <person name="Moran M.A."/>
        </authorList>
    </citation>
    <scope>NUCLEOTIDE SEQUENCE [LARGE SCALE GENOMIC DNA]</scope>
    <source>
        <strain evidence="13 14">HF1</strain>
    </source>
</reference>
<keyword evidence="4 9" id="KW-0812">Transmembrane</keyword>
<dbReference type="NCBIfam" id="TIGR00916">
    <property type="entry name" value="2A0604s01"/>
    <property type="match status" value="1"/>
</dbReference>
<sequence>MLHIARFKQVLIVLACLAGVIFTLPNFFYSRVETHNDAAKDIENGITNAELEADLAQWPSWLPSDIVNLGLDLRGGAQLLAEVRVEDVYETTMDGMWPQVRDVLVAERDTIGAIRRQESAPGTLAIRVANEDGVVRAVELVRGLASPVTSVTGAGQSSLTVSANGNLVTVELSEAQKAVSDELTVRQALEIIRNRIDAAGTREPSIQRTGDRRILIEVPGAKSAQELKGWIGTTAQLGFHEVISTTGDENAEPGVGNFLAPDVEREGVYYILSRTAVVSGDQLTDSQPTFDQNGRPAVDFRFNPGGARAFGAYTSNNIGRPFAIVLDDEVISAPTIQSAITGGSGIITGSFTVEETTNLAVLLRAGALPAGLDFLEERTVGPELGADSIRSGQIAAVVGFVAVMIFMGLSYGLFGWIANIALILNVAMIIGILSLLGATLTLPGIAGIVLTMGMAVDANVLVYERIREELKTAKGPARAIELGYERAMSAILDANITTIMTAAILWFVGSGPVRGFATTLGIGILTSVFTAIFVTRLFIVWWFQRRRPKTIEV</sequence>
<dbReference type="NCBIfam" id="TIGR01129">
    <property type="entry name" value="secD"/>
    <property type="match status" value="1"/>
</dbReference>